<dbReference type="GO" id="GO:0016787">
    <property type="term" value="F:hydrolase activity"/>
    <property type="evidence" value="ECO:0007669"/>
    <property type="project" value="UniProtKB-KW"/>
</dbReference>
<dbReference type="Proteomes" id="UP000076798">
    <property type="component" value="Unassembled WGS sequence"/>
</dbReference>
<sequence length="363" mass="38738">MLSYFAHATLDCRTLTIPVHVNVQVPLINIPVPANQSVVTNILQEFLTISANFVEDHITGTQTIDAHYRIFGQLCSPHGAGSGGTLELATHGIGLDHTYWALGGDKSPNNYAASAVNAGHSIFLYDRIGTGQSSKPDGIQQVQIGVQAEVAHELVQFFRNGSAHVSFDRVVGVGHSLGSFITVAVTESHPADFDDVVLTGFAIDNLASVLIAGATIMPTIAAQVFPRYHDLPNSYWVFGGFPNYQAIMVKFPFYIQALLDSSFADEGVVTLGELMTLLIPTMTTASAYTGRVLVATGAEDFAFCNGDCSQIVTGTQTAVEAVQNLYPVASAFETFVPENTGHSINMHYDAAAAYAVIESFIGA</sequence>
<accession>A0A166BBW1</accession>
<dbReference type="InterPro" id="IPR000073">
    <property type="entry name" value="AB_hydrolase_1"/>
</dbReference>
<evidence type="ECO:0000313" key="2">
    <source>
        <dbReference type="EMBL" id="KZT36201.1"/>
    </source>
</evidence>
<dbReference type="AlphaFoldDB" id="A0A166BBW1"/>
<dbReference type="InterPro" id="IPR029058">
    <property type="entry name" value="AB_hydrolase_fold"/>
</dbReference>
<name>A0A166BBW1_9AGAM</name>
<dbReference type="Pfam" id="PF12697">
    <property type="entry name" value="Abhydrolase_6"/>
    <property type="match status" value="1"/>
</dbReference>
<evidence type="ECO:0000259" key="1">
    <source>
        <dbReference type="Pfam" id="PF12697"/>
    </source>
</evidence>
<protein>
    <submittedName>
        <fullName evidence="2">Alpha/beta-hydrolase</fullName>
    </submittedName>
</protein>
<dbReference type="OrthoDB" id="1743579at2759"/>
<keyword evidence="3" id="KW-1185">Reference proteome</keyword>
<feature type="domain" description="AB hydrolase-1" evidence="1">
    <location>
        <begin position="91"/>
        <end position="352"/>
    </location>
</feature>
<dbReference type="SUPFAM" id="SSF53474">
    <property type="entry name" value="alpha/beta-Hydrolases"/>
    <property type="match status" value="1"/>
</dbReference>
<evidence type="ECO:0000313" key="3">
    <source>
        <dbReference type="Proteomes" id="UP000076798"/>
    </source>
</evidence>
<reference evidence="2 3" key="1">
    <citation type="journal article" date="2016" name="Mol. Biol. Evol.">
        <title>Comparative Genomics of Early-Diverging Mushroom-Forming Fungi Provides Insights into the Origins of Lignocellulose Decay Capabilities.</title>
        <authorList>
            <person name="Nagy L.G."/>
            <person name="Riley R."/>
            <person name="Tritt A."/>
            <person name="Adam C."/>
            <person name="Daum C."/>
            <person name="Floudas D."/>
            <person name="Sun H."/>
            <person name="Yadav J.S."/>
            <person name="Pangilinan J."/>
            <person name="Larsson K.H."/>
            <person name="Matsuura K."/>
            <person name="Barry K."/>
            <person name="Labutti K."/>
            <person name="Kuo R."/>
            <person name="Ohm R.A."/>
            <person name="Bhattacharya S.S."/>
            <person name="Shirouzu T."/>
            <person name="Yoshinaga Y."/>
            <person name="Martin F.M."/>
            <person name="Grigoriev I.V."/>
            <person name="Hibbett D.S."/>
        </authorList>
    </citation>
    <scope>NUCLEOTIDE SEQUENCE [LARGE SCALE GENOMIC DNA]</scope>
    <source>
        <strain evidence="2 3">HHB10207 ss-3</strain>
    </source>
</reference>
<keyword evidence="2" id="KW-0378">Hydrolase</keyword>
<gene>
    <name evidence="2" type="ORF">SISSUDRAFT_1063861</name>
</gene>
<dbReference type="Gene3D" id="3.40.50.1820">
    <property type="entry name" value="alpha/beta hydrolase"/>
    <property type="match status" value="1"/>
</dbReference>
<proteinExistence type="predicted"/>
<dbReference type="EMBL" id="KV428114">
    <property type="protein sequence ID" value="KZT36201.1"/>
    <property type="molecule type" value="Genomic_DNA"/>
</dbReference>
<organism evidence="2 3">
    <name type="scientific">Sistotremastrum suecicum HHB10207 ss-3</name>
    <dbReference type="NCBI Taxonomy" id="1314776"/>
    <lineage>
        <taxon>Eukaryota</taxon>
        <taxon>Fungi</taxon>
        <taxon>Dikarya</taxon>
        <taxon>Basidiomycota</taxon>
        <taxon>Agaricomycotina</taxon>
        <taxon>Agaricomycetes</taxon>
        <taxon>Sistotremastrales</taxon>
        <taxon>Sistotremastraceae</taxon>
        <taxon>Sistotremastrum</taxon>
    </lineage>
</organism>